<dbReference type="InterPro" id="IPR002922">
    <property type="entry name" value="Thi4_fam"/>
</dbReference>
<feature type="binding site" evidence="6">
    <location>
        <position position="234"/>
    </location>
    <ligand>
        <name>glycine</name>
        <dbReference type="ChEBI" id="CHEBI:57305"/>
    </ligand>
</feature>
<keyword evidence="4 6" id="KW-0408">Iron</keyword>
<dbReference type="EC" id="2.4.2.59" evidence="6"/>
<dbReference type="Proteomes" id="UP000007490">
    <property type="component" value="Chromosome"/>
</dbReference>
<evidence type="ECO:0000256" key="6">
    <source>
        <dbReference type="HAMAP-Rule" id="MF_00304"/>
    </source>
</evidence>
<feature type="binding site" description="in other chain" evidence="6">
    <location>
        <position position="224"/>
    </location>
    <ligand>
        <name>NAD(+)</name>
        <dbReference type="ChEBI" id="CHEBI:57540"/>
        <note>ligand shared between two adjacent protomers</note>
    </ligand>
</feature>
<dbReference type="AlphaFoldDB" id="F0T9W5"/>
<comment type="pathway">
    <text evidence="6">Cofactor biosynthesis; thiamine diphosphate biosynthesis.</text>
</comment>
<dbReference type="HOGENOM" id="CLU_053727_2_0_2"/>
<reference evidence="8" key="1">
    <citation type="submission" date="2011-02" db="EMBL/GenBank/DDBJ databases">
        <title>Complete sequence of Methanobacterium sp. AL-21.</title>
        <authorList>
            <consortium name="US DOE Joint Genome Institute"/>
            <person name="Lucas S."/>
            <person name="Copeland A."/>
            <person name="Lapidus A."/>
            <person name="Cheng J.-F."/>
            <person name="Goodwin L."/>
            <person name="Pitluck S."/>
            <person name="Chertkov O."/>
            <person name="Detter J.C."/>
            <person name="Han C."/>
            <person name="Tapia R."/>
            <person name="Land M."/>
            <person name="Hauser L."/>
            <person name="Kyrpides N."/>
            <person name="Ivanova N."/>
            <person name="Mikhailova N."/>
            <person name="Pagani I."/>
            <person name="Cadillo-Quiroz H."/>
            <person name="Imachi H."/>
            <person name="Zinder S."/>
            <person name="Liu W."/>
            <person name="Woyke T."/>
        </authorList>
    </citation>
    <scope>NUCLEOTIDE SEQUENCE [LARGE SCALE GENOMIC DNA]</scope>
    <source>
        <strain evidence="8">AL-21</strain>
    </source>
</reference>
<comment type="function">
    <text evidence="6">Involved in the biosynthesis of the thiazole moiety of thiamine. Catalyzes the conversion of NAD and glycine to adenosine diphosphate 5-(2-hydroxyethyl)-4-methylthiazole-2-carboxylate (ADT), an adenylated thiazole intermediate, using free sulfide as a source of sulfur.</text>
</comment>
<dbReference type="PANTHER" id="PTHR43422">
    <property type="entry name" value="THIAMINE THIAZOLE SYNTHASE"/>
    <property type="match status" value="1"/>
</dbReference>
<dbReference type="OrthoDB" id="4240at2157"/>
<dbReference type="PRINTS" id="PR00419">
    <property type="entry name" value="ADXRDTASE"/>
</dbReference>
<dbReference type="GO" id="GO:0009228">
    <property type="term" value="P:thiamine biosynthetic process"/>
    <property type="evidence" value="ECO:0007669"/>
    <property type="project" value="UniProtKB-KW"/>
</dbReference>
<feature type="binding site" description="in other chain" evidence="6">
    <location>
        <position position="63"/>
    </location>
    <ligand>
        <name>NAD(+)</name>
        <dbReference type="ChEBI" id="CHEBI:57540"/>
        <note>ligand shared between two adjacent protomers</note>
    </ligand>
</feature>
<name>F0T9W5_METLA</name>
<dbReference type="GO" id="GO:0005506">
    <property type="term" value="F:iron ion binding"/>
    <property type="evidence" value="ECO:0007669"/>
    <property type="project" value="UniProtKB-UniRule"/>
</dbReference>
<dbReference type="Pfam" id="PF01946">
    <property type="entry name" value="Thi4"/>
    <property type="match status" value="1"/>
</dbReference>
<comment type="catalytic activity">
    <reaction evidence="6">
        <text>hydrogen sulfide + glycine + NAD(+) = ADP-5-ethyl-4-methylthiazole-2-carboxylate + nicotinamide + 3 H2O + H(+)</text>
        <dbReference type="Rhea" id="RHEA:55704"/>
        <dbReference type="ChEBI" id="CHEBI:15377"/>
        <dbReference type="ChEBI" id="CHEBI:15378"/>
        <dbReference type="ChEBI" id="CHEBI:17154"/>
        <dbReference type="ChEBI" id="CHEBI:29919"/>
        <dbReference type="ChEBI" id="CHEBI:57305"/>
        <dbReference type="ChEBI" id="CHEBI:57540"/>
        <dbReference type="ChEBI" id="CHEBI:139151"/>
        <dbReference type="EC" id="2.4.2.59"/>
    </reaction>
</comment>
<dbReference type="HAMAP" id="MF_00304">
    <property type="entry name" value="Thi4"/>
    <property type="match status" value="1"/>
</dbReference>
<dbReference type="InterPro" id="IPR036188">
    <property type="entry name" value="FAD/NAD-bd_sf"/>
</dbReference>
<proteinExistence type="inferred from homology"/>
<evidence type="ECO:0000256" key="3">
    <source>
        <dbReference type="ARBA" id="ARBA00022977"/>
    </source>
</evidence>
<keyword evidence="1 6" id="KW-0808">Transferase</keyword>
<protein>
    <recommendedName>
        <fullName evidence="6">Thiamine thiazole synthase</fullName>
        <ecNumber evidence="6">2.4.2.59</ecNumber>
    </recommendedName>
</protein>
<evidence type="ECO:0000256" key="1">
    <source>
        <dbReference type="ARBA" id="ARBA00022679"/>
    </source>
</evidence>
<dbReference type="InterPro" id="IPR022828">
    <property type="entry name" value="Thi4_prok"/>
</dbReference>
<dbReference type="PANTHER" id="PTHR43422:SF3">
    <property type="entry name" value="THIAMINE THIAZOLE SYNTHASE"/>
    <property type="match status" value="1"/>
</dbReference>
<dbReference type="SUPFAM" id="SSF51905">
    <property type="entry name" value="FAD/NAD(P)-binding domain"/>
    <property type="match status" value="1"/>
</dbReference>
<dbReference type="Gene3D" id="3.50.50.60">
    <property type="entry name" value="FAD/NAD(P)-binding domain"/>
    <property type="match status" value="1"/>
</dbReference>
<dbReference type="NCBIfam" id="TIGR00292">
    <property type="entry name" value="sulfide-dependent adenosine diphosphate thiazole synthase"/>
    <property type="match status" value="1"/>
</dbReference>
<dbReference type="STRING" id="877455.Metbo_0536"/>
<keyword evidence="8" id="KW-1185">Reference proteome</keyword>
<accession>F0T9W5</accession>
<keyword evidence="5 6" id="KW-0520">NAD</keyword>
<feature type="binding site" description="in other chain" evidence="6">
    <location>
        <position position="36"/>
    </location>
    <ligand>
        <name>NAD(+)</name>
        <dbReference type="ChEBI" id="CHEBI:57540"/>
        <note>ligand shared between two adjacent protomers</note>
    </ligand>
</feature>
<comment type="subunit">
    <text evidence="6">Homooctamer; tetramer of dimers.</text>
</comment>
<feature type="binding site" evidence="6">
    <location>
        <begin position="153"/>
        <end position="155"/>
    </location>
    <ligand>
        <name>NAD(+)</name>
        <dbReference type="ChEBI" id="CHEBI:57540"/>
        <note>ligand shared between two adjacent protomers</note>
    </ligand>
</feature>
<feature type="binding site" description="in other chain" evidence="6">
    <location>
        <begin position="55"/>
        <end position="56"/>
    </location>
    <ligand>
        <name>NAD(+)</name>
        <dbReference type="ChEBI" id="CHEBI:57540"/>
        <note>ligand shared between two adjacent protomers</note>
    </ligand>
</feature>
<reference evidence="7 8" key="2">
    <citation type="journal article" date="2014" name="Int. J. Syst. Evol. Microbiol.">
        <title>Methanobacterium paludis sp. nov. and a novel strain of Methanobacterium lacus isolated from northern peatlands.</title>
        <authorList>
            <person name="Cadillo-Quiroz H."/>
            <person name="Brauer S.L."/>
            <person name="Goodson N."/>
            <person name="Yavitt J.B."/>
            <person name="Zinder S.H."/>
        </authorList>
    </citation>
    <scope>NUCLEOTIDE SEQUENCE [LARGE SCALE GENOMIC DNA]</scope>
    <source>
        <strain evidence="7 8">AL-21</strain>
    </source>
</reference>
<feature type="binding site" description="in other chain" evidence="6">
    <location>
        <position position="170"/>
    </location>
    <ligand>
        <name>Fe cation</name>
        <dbReference type="ChEBI" id="CHEBI:24875"/>
        <note>ligand shared between two adjacent protomers</note>
    </ligand>
</feature>
<gene>
    <name evidence="6" type="primary">thi4</name>
    <name evidence="7" type="ordered locus">Metbo_0536</name>
</gene>
<keyword evidence="2 6" id="KW-0479">Metal-binding</keyword>
<dbReference type="RefSeq" id="WP_013644139.1">
    <property type="nucleotide sequence ID" value="NC_015216.1"/>
</dbReference>
<keyword evidence="3 6" id="KW-0784">Thiamine biosynthesis</keyword>
<dbReference type="GeneID" id="10276981"/>
<evidence type="ECO:0000256" key="5">
    <source>
        <dbReference type="ARBA" id="ARBA00023027"/>
    </source>
</evidence>
<dbReference type="EMBL" id="CP002551">
    <property type="protein sequence ID" value="ADZ08788.1"/>
    <property type="molecule type" value="Genomic_DNA"/>
</dbReference>
<feature type="binding site" evidence="6">
    <location>
        <position position="155"/>
    </location>
    <ligand>
        <name>Fe cation</name>
        <dbReference type="ChEBI" id="CHEBI:24875"/>
        <note>ligand shared between two adjacent protomers</note>
    </ligand>
</feature>
<dbReference type="GO" id="GO:0052837">
    <property type="term" value="P:thiazole biosynthetic process"/>
    <property type="evidence" value="ECO:0007669"/>
    <property type="project" value="UniProtKB-UniRule"/>
</dbReference>
<organism evidence="7 8">
    <name type="scientific">Methanobacterium lacus (strain AL-21)</name>
    <dbReference type="NCBI Taxonomy" id="877455"/>
    <lineage>
        <taxon>Archaea</taxon>
        <taxon>Methanobacteriati</taxon>
        <taxon>Methanobacteriota</taxon>
        <taxon>Methanomada group</taxon>
        <taxon>Methanobacteria</taxon>
        <taxon>Methanobacteriales</taxon>
        <taxon>Methanobacteriaceae</taxon>
        <taxon>Methanobacterium</taxon>
    </lineage>
</organism>
<evidence type="ECO:0000313" key="8">
    <source>
        <dbReference type="Proteomes" id="UP000007490"/>
    </source>
</evidence>
<comment type="similarity">
    <text evidence="6">Belongs to the THI4 family.</text>
</comment>
<dbReference type="KEGG" id="mel:Metbo_0536"/>
<evidence type="ECO:0000256" key="4">
    <source>
        <dbReference type="ARBA" id="ARBA00023004"/>
    </source>
</evidence>
<dbReference type="GO" id="GO:0016763">
    <property type="term" value="F:pentosyltransferase activity"/>
    <property type="evidence" value="ECO:0007669"/>
    <property type="project" value="UniProtKB-UniRule"/>
</dbReference>
<dbReference type="eggNOG" id="arCOG00574">
    <property type="taxonomic scope" value="Archaea"/>
</dbReference>
<comment type="cofactor">
    <cofactor evidence="6">
        <name>Fe(2+)</name>
        <dbReference type="ChEBI" id="CHEBI:29033"/>
    </cofactor>
</comment>
<sequence>MKLDDIIVSKAIIEEYMQDFLDYTDMDVAIGGGGPAGLTAGYYLAKAGYKVALFEKKLSMGGGMWGGGMMFNKIVVQEESKRILDEFGIKTKEYSEGYFVADSIECVSTICSKAVQAGLKIFNLMAIEDVMMKDKGVEGVVLNWAAVQMGGLHVDPLTVRSKAVIDATGHPCEVVKILENKMEVELETETGKIMGEKSMWADKAESLVVDNTTEVYPGLYVTGMAANAVHGSPRMGPIFGGMLLSGERVAEVIIEKFDK</sequence>
<dbReference type="GO" id="GO:0009229">
    <property type="term" value="P:thiamine diphosphate biosynthetic process"/>
    <property type="evidence" value="ECO:0007669"/>
    <property type="project" value="UniProtKB-UniRule"/>
</dbReference>
<dbReference type="UniPathway" id="UPA00060"/>
<comment type="caution">
    <text evidence="6">Lacks conserved residue(s) required for the propagation of feature annotation.</text>
</comment>
<evidence type="ECO:0000313" key="7">
    <source>
        <dbReference type="EMBL" id="ADZ08788.1"/>
    </source>
</evidence>
<feature type="binding site" description="in other chain" evidence="6">
    <location>
        <position position="127"/>
    </location>
    <ligand>
        <name>NAD(+)</name>
        <dbReference type="ChEBI" id="CHEBI:57540"/>
        <note>ligand shared between two adjacent protomers</note>
    </ligand>
</feature>
<evidence type="ECO:0000256" key="2">
    <source>
        <dbReference type="ARBA" id="ARBA00022723"/>
    </source>
</evidence>